<evidence type="ECO:0000313" key="1">
    <source>
        <dbReference type="EMBL" id="AZV02298.1"/>
    </source>
</evidence>
<protein>
    <submittedName>
        <fullName evidence="1">Uncharacterized protein</fullName>
    </submittedName>
</protein>
<name>A0A678ZK49_9CAUD</name>
<proteinExistence type="predicted"/>
<evidence type="ECO:0000313" key="2">
    <source>
        <dbReference type="Proteomes" id="UP000434907"/>
    </source>
</evidence>
<keyword evidence="2" id="KW-1185">Reference proteome</keyword>
<dbReference type="Proteomes" id="UP000434907">
    <property type="component" value="Segment"/>
</dbReference>
<gene>
    <name evidence="1" type="ORF">Arno18_113</name>
</gene>
<dbReference type="EMBL" id="MK290738">
    <property type="protein sequence ID" value="AZV02298.1"/>
    <property type="molecule type" value="Genomic_DNA"/>
</dbReference>
<organism evidence="1 2">
    <name type="scientific">Pectobacterium phage Arno18</name>
    <dbReference type="NCBI Taxonomy" id="2500578"/>
    <lineage>
        <taxon>Viruses</taxon>
        <taxon>Duplodnaviria</taxon>
        <taxon>Heunggongvirae</taxon>
        <taxon>Uroviricota</taxon>
        <taxon>Caudoviricetes</taxon>
        <taxon>Andersonviridae</taxon>
        <taxon>Andersonviridae incertae sedis</taxon>
        <taxon>Arnovirus</taxon>
        <taxon>Arnovirus arno18</taxon>
    </lineage>
</organism>
<reference evidence="1 2" key="1">
    <citation type="submission" date="2018-12" db="EMBL/GenBank/DDBJ databases">
        <authorList>
            <person name="Shneider M.M."/>
            <person name="Kabilov M.R."/>
            <person name="Miroshnikov K.A."/>
        </authorList>
    </citation>
    <scope>NUCLEOTIDE SEQUENCE [LARGE SCALE GENOMIC DNA]</scope>
</reference>
<accession>A0A678ZK49</accession>
<sequence length="273" mass="30338">MSQENVAFDKAMEKVQACGVTVPELFQEGKAAAMMIMVNPALSSLMLPEFLRVNGTDHAKMDEVAITLHTDISVVPTVLYALGVYLSGKYADDNFTVDTQAIADWQTRYACQTPEQQWLLDKAVGQKITNILMAETIRCLIASGNTEGENHPHIKTAMATFAQALVEMDKLEAGKSSALWENLEEPLQMLISQSVCIAECQTTLQGRDIYRQMGSIMRMVSRNTFENLCTKLLIVQLQEQLSEEDFKEVDTLIRFGAMTDEGSHNTEPAPVVH</sequence>